<dbReference type="Proteomes" id="UP001242129">
    <property type="component" value="Unassembled WGS sequence"/>
</dbReference>
<dbReference type="InterPro" id="IPR035709">
    <property type="entry name" value="YoaB-like"/>
</dbReference>
<dbReference type="Proteomes" id="UP000509126">
    <property type="component" value="Chromosome"/>
</dbReference>
<dbReference type="EMBL" id="CP054803">
    <property type="protein sequence ID" value="QKU22465.1"/>
    <property type="molecule type" value="Genomic_DNA"/>
</dbReference>
<gene>
    <name evidence="2" type="ORF">FOB19_14335</name>
    <name evidence="1" type="ORF">Q8G51_02405</name>
</gene>
<dbReference type="InterPro" id="IPR006175">
    <property type="entry name" value="YjgF/YER057c/UK114"/>
</dbReference>
<dbReference type="Pfam" id="PF01042">
    <property type="entry name" value="Ribonuc_L-PSP"/>
    <property type="match status" value="1"/>
</dbReference>
<sequence length="121" mass="13452">MTQDNTAIQRLNSNRIMSAVTIHHQTVYLSGQVPNSTDLDVRGQTLEVFAKIEELLALANTDKSQLLSAQLFVKNLDDFQTVNQLWVEWLQGHGTPARATIQADLVNPDWLIEIAVIAAQA</sequence>
<reference evidence="2 3" key="1">
    <citation type="submission" date="2019-11" db="EMBL/GenBank/DDBJ databases">
        <title>FDA dAtabase for Regulatory Grade micrObial Sequences (FDA-ARGOS): Supporting development and validation of Infectious Disease Dx tests.</title>
        <authorList>
            <person name="Patel R."/>
            <person name="Rucinski S."/>
            <person name="Tallon L."/>
            <person name="Sadzewicz L."/>
            <person name="Vavikolanu K."/>
            <person name="Mehta A."/>
            <person name="Aluvathingal J."/>
            <person name="Nadendla S."/>
            <person name="Nandy P."/>
            <person name="Geyer C."/>
            <person name="Yan Y."/>
            <person name="Sichtig H."/>
        </authorList>
    </citation>
    <scope>NUCLEOTIDE SEQUENCE [LARGE SCALE GENOMIC DNA]</scope>
    <source>
        <strain evidence="2 3">FDAARGOS_557</strain>
    </source>
</reference>
<dbReference type="CDD" id="cd06150">
    <property type="entry name" value="YjgF_YER057c_UK114_like_2"/>
    <property type="match status" value="1"/>
</dbReference>
<dbReference type="SUPFAM" id="SSF55298">
    <property type="entry name" value="YjgF-like"/>
    <property type="match status" value="1"/>
</dbReference>
<evidence type="ECO:0000313" key="2">
    <source>
        <dbReference type="EMBL" id="QKU22465.1"/>
    </source>
</evidence>
<dbReference type="Gene3D" id="3.30.1330.40">
    <property type="entry name" value="RutC-like"/>
    <property type="match status" value="1"/>
</dbReference>
<dbReference type="EMBL" id="JAUUUS010000006">
    <property type="protein sequence ID" value="MDP1446716.1"/>
    <property type="molecule type" value="Genomic_DNA"/>
</dbReference>
<organism evidence="2 3">
    <name type="scientific">Acinetobacter lwoffii</name>
    <dbReference type="NCBI Taxonomy" id="28090"/>
    <lineage>
        <taxon>Bacteria</taxon>
        <taxon>Pseudomonadati</taxon>
        <taxon>Pseudomonadota</taxon>
        <taxon>Gammaproteobacteria</taxon>
        <taxon>Moraxellales</taxon>
        <taxon>Moraxellaceae</taxon>
        <taxon>Acinetobacter</taxon>
    </lineage>
</organism>
<dbReference type="PANTHER" id="PTHR47328">
    <property type="match status" value="1"/>
</dbReference>
<dbReference type="InterPro" id="IPR035959">
    <property type="entry name" value="RutC-like_sf"/>
</dbReference>
<dbReference type="RefSeq" id="WP_174894619.1">
    <property type="nucleotide sequence ID" value="NZ_CP054803.1"/>
</dbReference>
<protein>
    <submittedName>
        <fullName evidence="2">RidA family protein</fullName>
    </submittedName>
</protein>
<proteinExistence type="predicted"/>
<dbReference type="PANTHER" id="PTHR47328:SF1">
    <property type="entry name" value="RUTC FAMILY PROTEIN YOAB"/>
    <property type="match status" value="1"/>
</dbReference>
<evidence type="ECO:0000313" key="3">
    <source>
        <dbReference type="Proteomes" id="UP000509126"/>
    </source>
</evidence>
<reference evidence="1" key="2">
    <citation type="submission" date="2023-07" db="EMBL/GenBank/DDBJ databases">
        <title>Dynamics of blaOXA-23 gene transmission in Acinetobacter spp. from contaminated veterinary surfaces.</title>
        <authorList>
            <person name="Moreira Da Silva J."/>
            <person name="Menezes J."/>
            <person name="Fernandes L."/>
            <person name="Marques C."/>
            <person name="Amaral A."/>
            <person name="Timofte D."/>
            <person name="Pomba C."/>
        </authorList>
    </citation>
    <scope>NUCLEOTIDE SEQUENCE</scope>
    <source>
        <strain evidence="1">CMVB11Z4A1</strain>
    </source>
</reference>
<dbReference type="AlphaFoldDB" id="A0A6N1N605"/>
<name>A0A6N1N605_ACILW</name>
<evidence type="ECO:0000313" key="1">
    <source>
        <dbReference type="EMBL" id="MDP1446716.1"/>
    </source>
</evidence>
<accession>A0A6N1N605</accession>